<protein>
    <submittedName>
        <fullName evidence="2">Uncharacterized protein</fullName>
    </submittedName>
</protein>
<keyword evidence="3" id="KW-1185">Reference proteome</keyword>
<sequence length="197" mass="21499">MSQQQVSNGQAPEVVATSEATGAMPYGDRSERTPLSVDTTATYRVDTCTDYEVVNTEDATTICSNELPGCEAADTENVTTKCHLDKLPDSEGVNIGKLSAAVHSDTFMTETDKSVPGNNHSQPVTNESVSMSVSTNDVVDSTNKHAMVTRNWWLPYQAVNTWAIKIMSLVSLATSILLRNSGLHSRFFFLLFLFNNP</sequence>
<evidence type="ECO:0000256" key="1">
    <source>
        <dbReference type="SAM" id="MobiDB-lite"/>
    </source>
</evidence>
<accession>A0ABR2BKT7</accession>
<dbReference type="Proteomes" id="UP001472677">
    <property type="component" value="Unassembled WGS sequence"/>
</dbReference>
<gene>
    <name evidence="2" type="ORF">V6N12_074330</name>
</gene>
<feature type="region of interest" description="Disordered" evidence="1">
    <location>
        <begin position="109"/>
        <end position="131"/>
    </location>
</feature>
<feature type="region of interest" description="Disordered" evidence="1">
    <location>
        <begin position="1"/>
        <end position="33"/>
    </location>
</feature>
<dbReference type="EMBL" id="JBBPBM010000105">
    <property type="protein sequence ID" value="KAK8507765.1"/>
    <property type="molecule type" value="Genomic_DNA"/>
</dbReference>
<evidence type="ECO:0000313" key="2">
    <source>
        <dbReference type="EMBL" id="KAK8507765.1"/>
    </source>
</evidence>
<comment type="caution">
    <text evidence="2">The sequence shown here is derived from an EMBL/GenBank/DDBJ whole genome shotgun (WGS) entry which is preliminary data.</text>
</comment>
<name>A0ABR2BKT7_9ROSI</name>
<feature type="compositionally biased region" description="Polar residues" evidence="1">
    <location>
        <begin position="116"/>
        <end position="131"/>
    </location>
</feature>
<organism evidence="2 3">
    <name type="scientific">Hibiscus sabdariffa</name>
    <name type="common">roselle</name>
    <dbReference type="NCBI Taxonomy" id="183260"/>
    <lineage>
        <taxon>Eukaryota</taxon>
        <taxon>Viridiplantae</taxon>
        <taxon>Streptophyta</taxon>
        <taxon>Embryophyta</taxon>
        <taxon>Tracheophyta</taxon>
        <taxon>Spermatophyta</taxon>
        <taxon>Magnoliopsida</taxon>
        <taxon>eudicotyledons</taxon>
        <taxon>Gunneridae</taxon>
        <taxon>Pentapetalae</taxon>
        <taxon>rosids</taxon>
        <taxon>malvids</taxon>
        <taxon>Malvales</taxon>
        <taxon>Malvaceae</taxon>
        <taxon>Malvoideae</taxon>
        <taxon>Hibiscus</taxon>
    </lineage>
</organism>
<proteinExistence type="predicted"/>
<reference evidence="2 3" key="1">
    <citation type="journal article" date="2024" name="G3 (Bethesda)">
        <title>Genome assembly of Hibiscus sabdariffa L. provides insights into metabolisms of medicinal natural products.</title>
        <authorList>
            <person name="Kim T."/>
        </authorList>
    </citation>
    <scope>NUCLEOTIDE SEQUENCE [LARGE SCALE GENOMIC DNA]</scope>
    <source>
        <strain evidence="2">TK-2024</strain>
        <tissue evidence="2">Old leaves</tissue>
    </source>
</reference>
<feature type="compositionally biased region" description="Polar residues" evidence="1">
    <location>
        <begin position="1"/>
        <end position="10"/>
    </location>
</feature>
<evidence type="ECO:0000313" key="3">
    <source>
        <dbReference type="Proteomes" id="UP001472677"/>
    </source>
</evidence>